<dbReference type="PATRIC" id="fig|251703.9.peg.3647"/>
<dbReference type="CDD" id="cd02135">
    <property type="entry name" value="YdjA-like"/>
    <property type="match status" value="1"/>
</dbReference>
<dbReference type="GO" id="GO:0016491">
    <property type="term" value="F:oxidoreductase activity"/>
    <property type="evidence" value="ECO:0007669"/>
    <property type="project" value="UniProtKB-KW"/>
</dbReference>
<evidence type="ECO:0000256" key="5">
    <source>
        <dbReference type="ARBA" id="ARBA00022857"/>
    </source>
</evidence>
<dbReference type="PANTHER" id="PTHR43821">
    <property type="entry name" value="NAD(P)H NITROREDUCTASE YDJA-RELATED"/>
    <property type="match status" value="1"/>
</dbReference>
<evidence type="ECO:0000313" key="11">
    <source>
        <dbReference type="Proteomes" id="UP000050317"/>
    </source>
</evidence>
<sequence length="311" mass="33810">MDIVGASGHHQRKACDKGDGAGPQKRAQVFEAVVDDQRGHRHDHGHSQGDQEDADNETDNAKGRQRHGWLWLVSGKAPFYLRFKACKPAQSAARFDRPGKELSTALVIDGKQALECPIIFSRRQPMQALEVLLNRVSVPRLVDPAPDAAQREIMFGAALRSPDHGQLKPYRFLTVEGSARERMGDLLVEALQQSGNEVTPQALEKARLGPLRAPLVVVVIACLQDHFKVPRKEQLITAGCAAHGVLLAAYALGVGAVWRTGDLSYAPQVAQGFGLAAGEEVIGFLYLGTPLNPPREAPKVDVGEFVSEWQG</sequence>
<dbReference type="AlphaFoldDB" id="A0A0Q0CSR1"/>
<comment type="caution">
    <text evidence="10">The sequence shown here is derived from an EMBL/GenBank/DDBJ whole genome shotgun (WGS) entry which is preliminary data.</text>
</comment>
<accession>A0A0Q0CSR1</accession>
<dbReference type="Proteomes" id="UP000050317">
    <property type="component" value="Unassembled WGS sequence"/>
</dbReference>
<organism evidence="10 11">
    <name type="scientific">Pseudomonas syringae pv. viburni</name>
    <dbReference type="NCBI Taxonomy" id="251703"/>
    <lineage>
        <taxon>Bacteria</taxon>
        <taxon>Pseudomonadati</taxon>
        <taxon>Pseudomonadota</taxon>
        <taxon>Gammaproteobacteria</taxon>
        <taxon>Pseudomonadales</taxon>
        <taxon>Pseudomonadaceae</taxon>
        <taxon>Pseudomonas</taxon>
    </lineage>
</organism>
<gene>
    <name evidence="10" type="ORF">ALO40_100286</name>
</gene>
<dbReference type="InterPro" id="IPR026021">
    <property type="entry name" value="YdjA-like"/>
</dbReference>
<evidence type="ECO:0000256" key="2">
    <source>
        <dbReference type="ARBA" id="ARBA00007118"/>
    </source>
</evidence>
<evidence type="ECO:0000256" key="1">
    <source>
        <dbReference type="ARBA" id="ARBA00001917"/>
    </source>
</evidence>
<feature type="domain" description="Nitroreductase" evidence="9">
    <location>
        <begin position="140"/>
        <end position="288"/>
    </location>
</feature>
<comment type="similarity">
    <text evidence="2">Belongs to the nitroreductase family.</text>
</comment>
<dbReference type="Pfam" id="PF00881">
    <property type="entry name" value="Nitroreductase"/>
    <property type="match status" value="1"/>
</dbReference>
<evidence type="ECO:0000256" key="4">
    <source>
        <dbReference type="ARBA" id="ARBA00022643"/>
    </source>
</evidence>
<evidence type="ECO:0000259" key="9">
    <source>
        <dbReference type="Pfam" id="PF00881"/>
    </source>
</evidence>
<dbReference type="InterPro" id="IPR052530">
    <property type="entry name" value="NAD(P)H_nitroreductase"/>
</dbReference>
<evidence type="ECO:0000256" key="3">
    <source>
        <dbReference type="ARBA" id="ARBA00022630"/>
    </source>
</evidence>
<dbReference type="Gene3D" id="3.40.109.10">
    <property type="entry name" value="NADH Oxidase"/>
    <property type="match status" value="1"/>
</dbReference>
<keyword evidence="4" id="KW-0288">FMN</keyword>
<dbReference type="InterPro" id="IPR029479">
    <property type="entry name" value="Nitroreductase"/>
</dbReference>
<name>A0A0Q0CSR1_9PSED</name>
<proteinExistence type="inferred from homology"/>
<dbReference type="EMBL" id="LJRR01000331">
    <property type="protein sequence ID" value="KPZ12136.1"/>
    <property type="molecule type" value="Genomic_DNA"/>
</dbReference>
<dbReference type="PANTHER" id="PTHR43821:SF1">
    <property type="entry name" value="NAD(P)H NITROREDUCTASE YDJA-RELATED"/>
    <property type="match status" value="1"/>
</dbReference>
<keyword evidence="7" id="KW-0520">NAD</keyword>
<evidence type="ECO:0000313" key="10">
    <source>
        <dbReference type="EMBL" id="KPZ12136.1"/>
    </source>
</evidence>
<evidence type="ECO:0000256" key="8">
    <source>
        <dbReference type="SAM" id="MobiDB-lite"/>
    </source>
</evidence>
<dbReference type="SUPFAM" id="SSF55469">
    <property type="entry name" value="FMN-dependent nitroreductase-like"/>
    <property type="match status" value="1"/>
</dbReference>
<dbReference type="InterPro" id="IPR000415">
    <property type="entry name" value="Nitroreductase-like"/>
</dbReference>
<reference evidence="10 11" key="1">
    <citation type="submission" date="2015-09" db="EMBL/GenBank/DDBJ databases">
        <title>Genome announcement of multiple Pseudomonas syringae strains.</title>
        <authorList>
            <person name="Thakur S."/>
            <person name="Wang P.W."/>
            <person name="Gong Y."/>
            <person name="Weir B.S."/>
            <person name="Guttman D.S."/>
        </authorList>
    </citation>
    <scope>NUCLEOTIDE SEQUENCE [LARGE SCALE GENOMIC DNA]</scope>
    <source>
        <strain evidence="10 11">ICMP3963</strain>
    </source>
</reference>
<evidence type="ECO:0000256" key="6">
    <source>
        <dbReference type="ARBA" id="ARBA00023002"/>
    </source>
</evidence>
<feature type="region of interest" description="Disordered" evidence="8">
    <location>
        <begin position="1"/>
        <end position="65"/>
    </location>
</feature>
<keyword evidence="6" id="KW-0560">Oxidoreductase</keyword>
<comment type="cofactor">
    <cofactor evidence="1">
        <name>FMN</name>
        <dbReference type="ChEBI" id="CHEBI:58210"/>
    </cofactor>
</comment>
<keyword evidence="3" id="KW-0285">Flavoprotein</keyword>
<keyword evidence="5" id="KW-0521">NADP</keyword>
<protein>
    <submittedName>
        <fullName evidence="10">Nitroreductase family protein</fullName>
    </submittedName>
</protein>
<evidence type="ECO:0000256" key="7">
    <source>
        <dbReference type="ARBA" id="ARBA00023027"/>
    </source>
</evidence>